<dbReference type="GO" id="GO:0044550">
    <property type="term" value="P:secondary metabolite biosynthetic process"/>
    <property type="evidence" value="ECO:0007669"/>
    <property type="project" value="TreeGrafter"/>
</dbReference>
<dbReference type="InterPro" id="IPR020845">
    <property type="entry name" value="AMP-binding_CS"/>
</dbReference>
<keyword evidence="4" id="KW-1185">Reference proteome</keyword>
<reference evidence="3" key="1">
    <citation type="submission" date="2020-11" db="EMBL/GenBank/DDBJ databases">
        <title>Sequencing the genomes of 1000 actinobacteria strains.</title>
        <authorList>
            <person name="Klenk H.-P."/>
        </authorList>
    </citation>
    <scope>NUCLEOTIDE SEQUENCE</scope>
    <source>
        <strain evidence="3">DSM 45356</strain>
    </source>
</reference>
<dbReference type="AlphaFoldDB" id="A0A8J7GCD0"/>
<dbReference type="PANTHER" id="PTHR45527:SF1">
    <property type="entry name" value="FATTY ACID SYNTHASE"/>
    <property type="match status" value="1"/>
</dbReference>
<dbReference type="InterPro" id="IPR010071">
    <property type="entry name" value="AA_adenyl_dom"/>
</dbReference>
<dbReference type="Gene3D" id="3.30.300.30">
    <property type="match status" value="1"/>
</dbReference>
<gene>
    <name evidence="3" type="ORF">IW245_001954</name>
</gene>
<dbReference type="PROSITE" id="PS00455">
    <property type="entry name" value="AMP_BINDING"/>
    <property type="match status" value="1"/>
</dbReference>
<name>A0A8J7GCD0_9ACTN</name>
<dbReference type="InterPro" id="IPR042099">
    <property type="entry name" value="ANL_N_sf"/>
</dbReference>
<dbReference type="InterPro" id="IPR045851">
    <property type="entry name" value="AMP-bd_C_sf"/>
</dbReference>
<dbReference type="InterPro" id="IPR000873">
    <property type="entry name" value="AMP-dep_synth/lig_dom"/>
</dbReference>
<evidence type="ECO:0000313" key="3">
    <source>
        <dbReference type="EMBL" id="MBG6135760.1"/>
    </source>
</evidence>
<dbReference type="PANTHER" id="PTHR45527">
    <property type="entry name" value="NONRIBOSOMAL PEPTIDE SYNTHETASE"/>
    <property type="match status" value="1"/>
</dbReference>
<dbReference type="Pfam" id="PF13193">
    <property type="entry name" value="AMP-binding_C"/>
    <property type="match status" value="1"/>
</dbReference>
<dbReference type="Pfam" id="PF00501">
    <property type="entry name" value="AMP-binding"/>
    <property type="match status" value="1"/>
</dbReference>
<organism evidence="3 4">
    <name type="scientific">Longispora fulva</name>
    <dbReference type="NCBI Taxonomy" id="619741"/>
    <lineage>
        <taxon>Bacteria</taxon>
        <taxon>Bacillati</taxon>
        <taxon>Actinomycetota</taxon>
        <taxon>Actinomycetes</taxon>
        <taxon>Micromonosporales</taxon>
        <taxon>Micromonosporaceae</taxon>
        <taxon>Longispora</taxon>
    </lineage>
</organism>
<feature type="domain" description="AMP-dependent synthetase/ligase" evidence="1">
    <location>
        <begin position="9"/>
        <end position="356"/>
    </location>
</feature>
<dbReference type="GO" id="GO:0005829">
    <property type="term" value="C:cytosol"/>
    <property type="evidence" value="ECO:0007669"/>
    <property type="project" value="TreeGrafter"/>
</dbReference>
<sequence length="503" mass="53260">MDSLVARFAARVAAAPGAPAVVDGALSLSYADLDRWSDAVHARLLAEGVREGQLVGLSVSRGARAVAGIIGILKAGCAYVPLDPAYPAARRNLMTADSGVPVVLVDAPDRSAGVAAGAVRTAVLPGPFESADRTTSSWPVDADAPAYVIYTSGSTGTPKGVPVRHRQILDLFDASARHFTFLASDAWTLFHSHSFDFSVWEMWGALLHGARLVCVPDSARVVPAGFVELLVRERITVLNAVPSVFGHLLRGTDHAMLALRYVVFGGESVDPAALAGWLVPGAPELVNMYGITETTVHVTHRRMTTEDLRFTGPGTLIGVPLPHLDVLLLDVEGRPVPAGARGELHVGGSGVADGYLGRPELTASRFPVLPGLDGEPCRYFRSGDMASWSAEHGSLVYHGRLDDQVQIRGFRIELGEVEAALRAGTGVAGTGVADAVVAVERNDHGEDVLVACVVPAGMARPSARALRREVALTLPRHMVPERIRVIDELPRTASGKVDRRNTG</sequence>
<dbReference type="GO" id="GO:0043041">
    <property type="term" value="P:amino acid activation for nonribosomal peptide biosynthetic process"/>
    <property type="evidence" value="ECO:0007669"/>
    <property type="project" value="TreeGrafter"/>
</dbReference>
<dbReference type="EMBL" id="JADOUF010000001">
    <property type="protein sequence ID" value="MBG6135760.1"/>
    <property type="molecule type" value="Genomic_DNA"/>
</dbReference>
<evidence type="ECO:0000259" key="2">
    <source>
        <dbReference type="Pfam" id="PF13193"/>
    </source>
</evidence>
<evidence type="ECO:0000259" key="1">
    <source>
        <dbReference type="Pfam" id="PF00501"/>
    </source>
</evidence>
<protein>
    <submittedName>
        <fullName evidence="3">Amino acid adenylation domain-containing protein</fullName>
    </submittedName>
</protein>
<dbReference type="Gene3D" id="3.40.50.12780">
    <property type="entry name" value="N-terminal domain of ligase-like"/>
    <property type="match status" value="1"/>
</dbReference>
<proteinExistence type="predicted"/>
<accession>A0A8J7GCD0</accession>
<comment type="caution">
    <text evidence="3">The sequence shown here is derived from an EMBL/GenBank/DDBJ whole genome shotgun (WGS) entry which is preliminary data.</text>
</comment>
<dbReference type="GO" id="GO:0031177">
    <property type="term" value="F:phosphopantetheine binding"/>
    <property type="evidence" value="ECO:0007669"/>
    <property type="project" value="TreeGrafter"/>
</dbReference>
<feature type="domain" description="AMP-binding enzyme C-terminal" evidence="2">
    <location>
        <begin position="431"/>
        <end position="496"/>
    </location>
</feature>
<dbReference type="SUPFAM" id="SSF56801">
    <property type="entry name" value="Acetyl-CoA synthetase-like"/>
    <property type="match status" value="1"/>
</dbReference>
<dbReference type="RefSeq" id="WP_197002827.1">
    <property type="nucleotide sequence ID" value="NZ_BONS01000002.1"/>
</dbReference>
<dbReference type="Proteomes" id="UP000622552">
    <property type="component" value="Unassembled WGS sequence"/>
</dbReference>
<dbReference type="InterPro" id="IPR025110">
    <property type="entry name" value="AMP-bd_C"/>
</dbReference>
<evidence type="ECO:0000313" key="4">
    <source>
        <dbReference type="Proteomes" id="UP000622552"/>
    </source>
</evidence>
<dbReference type="NCBIfam" id="TIGR01733">
    <property type="entry name" value="AA-adenyl-dom"/>
    <property type="match status" value="1"/>
</dbReference>